<name>A0A7G5XLG1_9BACT</name>
<evidence type="ECO:0000313" key="2">
    <source>
        <dbReference type="EMBL" id="QNA46314.1"/>
    </source>
</evidence>
<dbReference type="AlphaFoldDB" id="A0A7G5XLG1"/>
<evidence type="ECO:0000259" key="1">
    <source>
        <dbReference type="SMART" id="SM00880"/>
    </source>
</evidence>
<organism evidence="2 3">
    <name type="scientific">Lacibacter sediminis</name>
    <dbReference type="NCBI Taxonomy" id="2760713"/>
    <lineage>
        <taxon>Bacteria</taxon>
        <taxon>Pseudomonadati</taxon>
        <taxon>Bacteroidota</taxon>
        <taxon>Chitinophagia</taxon>
        <taxon>Chitinophagales</taxon>
        <taxon>Chitinophagaceae</taxon>
        <taxon>Lacibacter</taxon>
    </lineage>
</organism>
<dbReference type="InterPro" id="IPR007899">
    <property type="entry name" value="CHAD_dom"/>
</dbReference>
<dbReference type="Gene3D" id="1.40.20.10">
    <property type="entry name" value="CHAD domain"/>
    <property type="match status" value="1"/>
</dbReference>
<accession>A0A7G5XLG1</accession>
<feature type="domain" description="CHAD" evidence="1">
    <location>
        <begin position="7"/>
        <end position="253"/>
    </location>
</feature>
<dbReference type="SMART" id="SM00880">
    <property type="entry name" value="CHAD"/>
    <property type="match status" value="1"/>
</dbReference>
<proteinExistence type="predicted"/>
<dbReference type="InterPro" id="IPR038186">
    <property type="entry name" value="CHAD_dom_sf"/>
</dbReference>
<dbReference type="RefSeq" id="WP_182806112.1">
    <property type="nucleotide sequence ID" value="NZ_CP060007.1"/>
</dbReference>
<keyword evidence="3" id="KW-1185">Reference proteome</keyword>
<dbReference type="PANTHER" id="PTHR39339">
    <property type="entry name" value="SLR1444 PROTEIN"/>
    <property type="match status" value="1"/>
</dbReference>
<protein>
    <submittedName>
        <fullName evidence="2">CHAD domain-containing protein</fullName>
    </submittedName>
</protein>
<dbReference type="Pfam" id="PF05235">
    <property type="entry name" value="CHAD"/>
    <property type="match status" value="1"/>
</dbReference>
<dbReference type="Proteomes" id="UP000515344">
    <property type="component" value="Chromosome"/>
</dbReference>
<sequence length="264" mass="30954">MNQLKEYADKQLQTAIQLLETFTPGADEEIIHQLRVSLKKIKALRLFISTLHPAKAKQIRKKVQLIFRAAGSIREAQLQLQWLKKKRYLHLIEAASLAKRITEDEELFLQQKESFLTLLTSIREDVLKQIHKVKSTAVTHYAVKLKAALHEQVKHVVKNDWHELRKLSKQLLYAYQWISEHDKLKVMTVLSYHSIDQLQEEIGIWHDLVDMQQWLLDEQFFLSSDVSVKQQDKKASEQLDKSLLLQEQAVLRQLLVIKKPANQK</sequence>
<dbReference type="PANTHER" id="PTHR39339:SF1">
    <property type="entry name" value="CHAD DOMAIN-CONTAINING PROTEIN"/>
    <property type="match status" value="1"/>
</dbReference>
<reference evidence="3" key="1">
    <citation type="submission" date="2020-08" db="EMBL/GenBank/DDBJ databases">
        <title>Lacibacter sp. S13-6-6 genome sequencing.</title>
        <authorList>
            <person name="Jin L."/>
        </authorList>
    </citation>
    <scope>NUCLEOTIDE SEQUENCE [LARGE SCALE GENOMIC DNA]</scope>
    <source>
        <strain evidence="3">S13-6-6</strain>
    </source>
</reference>
<dbReference type="KEGG" id="lacs:H4075_09120"/>
<dbReference type="EMBL" id="CP060007">
    <property type="protein sequence ID" value="QNA46314.1"/>
    <property type="molecule type" value="Genomic_DNA"/>
</dbReference>
<evidence type="ECO:0000313" key="3">
    <source>
        <dbReference type="Proteomes" id="UP000515344"/>
    </source>
</evidence>
<gene>
    <name evidence="2" type="ORF">H4075_09120</name>
</gene>